<dbReference type="FunFam" id="3.90.190.10:FF:000045">
    <property type="entry name" value="Tyrosine-protein phosphatase non-receptor type 12"/>
    <property type="match status" value="1"/>
</dbReference>
<dbReference type="InterPro" id="IPR000387">
    <property type="entry name" value="Tyr_Pase_dom"/>
</dbReference>
<dbReference type="GO" id="GO:0005737">
    <property type="term" value="C:cytoplasm"/>
    <property type="evidence" value="ECO:0007669"/>
    <property type="project" value="UniProtKB-SubCell"/>
</dbReference>
<dbReference type="GeneTree" id="ENSGT00940000160958"/>
<evidence type="ECO:0000259" key="9">
    <source>
        <dbReference type="PROSITE" id="PS50055"/>
    </source>
</evidence>
<keyword evidence="3" id="KW-0963">Cytoplasm</keyword>
<organism evidence="11 12">
    <name type="scientific">Erpetoichthys calabaricus</name>
    <name type="common">Rope fish</name>
    <name type="synonym">Calamoichthys calabaricus</name>
    <dbReference type="NCBI Taxonomy" id="27687"/>
    <lineage>
        <taxon>Eukaryota</taxon>
        <taxon>Metazoa</taxon>
        <taxon>Chordata</taxon>
        <taxon>Craniata</taxon>
        <taxon>Vertebrata</taxon>
        <taxon>Euteleostomi</taxon>
        <taxon>Actinopterygii</taxon>
        <taxon>Polypteriformes</taxon>
        <taxon>Polypteridae</taxon>
        <taxon>Erpetoichthys</taxon>
    </lineage>
</organism>
<keyword evidence="5" id="KW-0378">Hydrolase</keyword>
<reference evidence="11" key="3">
    <citation type="submission" date="2025-09" db="UniProtKB">
        <authorList>
            <consortium name="Ensembl"/>
        </authorList>
    </citation>
    <scope>IDENTIFICATION</scope>
</reference>
<keyword evidence="4" id="KW-0597">Phosphoprotein</keyword>
<protein>
    <recommendedName>
        <fullName evidence="2">protein-tyrosine-phosphatase</fullName>
        <ecNumber evidence="2">3.1.3.48</ecNumber>
    </recommendedName>
</protein>
<dbReference type="SMART" id="SM00194">
    <property type="entry name" value="PTPc"/>
    <property type="match status" value="1"/>
</dbReference>
<dbReference type="PROSITE" id="PS00383">
    <property type="entry name" value="TYR_PHOSPHATASE_1"/>
    <property type="match status" value="1"/>
</dbReference>
<dbReference type="Gene3D" id="3.90.190.10">
    <property type="entry name" value="Protein tyrosine phosphatase superfamily"/>
    <property type="match status" value="1"/>
</dbReference>
<dbReference type="InterPro" id="IPR003595">
    <property type="entry name" value="Tyr_Pase_cat"/>
</dbReference>
<keyword evidence="6" id="KW-0904">Protein phosphatase</keyword>
<dbReference type="InterPro" id="IPR029021">
    <property type="entry name" value="Prot-tyrosine_phosphatase-like"/>
</dbReference>
<reference evidence="11" key="2">
    <citation type="submission" date="2025-08" db="UniProtKB">
        <authorList>
            <consortium name="Ensembl"/>
        </authorList>
    </citation>
    <scope>IDENTIFICATION</scope>
</reference>
<feature type="domain" description="Tyrosine-protein phosphatase" evidence="9">
    <location>
        <begin position="24"/>
        <end position="289"/>
    </location>
</feature>
<dbReference type="Pfam" id="PF00102">
    <property type="entry name" value="Y_phosphatase"/>
    <property type="match status" value="1"/>
</dbReference>
<evidence type="ECO:0000259" key="10">
    <source>
        <dbReference type="PROSITE" id="PS50056"/>
    </source>
</evidence>
<dbReference type="InterPro" id="IPR047170">
    <property type="entry name" value="PTN12/18/22"/>
</dbReference>
<evidence type="ECO:0000256" key="3">
    <source>
        <dbReference type="ARBA" id="ARBA00022490"/>
    </source>
</evidence>
<evidence type="ECO:0000256" key="2">
    <source>
        <dbReference type="ARBA" id="ARBA00013064"/>
    </source>
</evidence>
<dbReference type="SUPFAM" id="SSF52799">
    <property type="entry name" value="(Phosphotyrosine protein) phosphatases II"/>
    <property type="match status" value="1"/>
</dbReference>
<evidence type="ECO:0000256" key="1">
    <source>
        <dbReference type="ARBA" id="ARBA00004496"/>
    </source>
</evidence>
<dbReference type="PRINTS" id="PR00700">
    <property type="entry name" value="PRTYPHPHTASE"/>
</dbReference>
<dbReference type="Proteomes" id="UP000694620">
    <property type="component" value="Chromosome 3"/>
</dbReference>
<evidence type="ECO:0000256" key="6">
    <source>
        <dbReference type="ARBA" id="ARBA00022912"/>
    </source>
</evidence>
<dbReference type="PROSITE" id="PS50055">
    <property type="entry name" value="TYR_PHOSPHATASE_PTP"/>
    <property type="match status" value="1"/>
</dbReference>
<evidence type="ECO:0000256" key="5">
    <source>
        <dbReference type="ARBA" id="ARBA00022801"/>
    </source>
</evidence>
<dbReference type="GO" id="GO:0004726">
    <property type="term" value="F:non-membrane spanning protein tyrosine phosphatase activity"/>
    <property type="evidence" value="ECO:0007669"/>
    <property type="project" value="InterPro"/>
</dbReference>
<feature type="compositionally biased region" description="Basic residues" evidence="8">
    <location>
        <begin position="645"/>
        <end position="654"/>
    </location>
</feature>
<sequence>MEQQDILCHFLQELQGKVDSREGFASEFARLKRQSAKYKTEKTFPSKCGELTENIKKNRYKDILPFDHSRVKLSLITSDKDTDYINASFIKGVYGPKAYIATQGPLPDTILDFWRMIWEYNVQVIVMACREFEMGRKKCEIYWCPPSEGSFHCGPFSVLCLSEEKKNDYIVRVLKATLQTEHHIIYQLHYVNWPDHDVPSSITSILEMIWEMRSYQEDDIIPICVHCSAGCGRTGAICAIDYTWKLLRDGIVPENFSIYDLIQEMRMQRPSLVQTKEQYELVYISVKHLFEKHLENMPRFQDASIVSMPFDTPQAVQNQPEPIHEPMSHSCSQDNRLQENHFHEVAEEPNSIRQTALREDAPPLPSRQSNQFSRVTRRSMFIRRRNVEENNVKRRSLDLNRTEDLLQSLGFDSSLIPQNESPVPRSRVNMVIPANPVQQQRACKNEGPVQSLQDSLTFEENSFIQVIPIPQAKKVQFQENKNLCSVTPTVCLTVEDPYFSPVSPVPILTLIEPEDKMECGQRQENDINQWMEHISFVSGLWSPDTLRLEIPESVSGVVSQSDEESPPPLPKRTPESFILASEDAPASPKTPPLPKRTPESLVLASEDSLPAVTLPEIFRFGTSAEWCGQLDLNSRPMTLVERSRSKSLKVKPSRAGRPTFSPPPVPKATPSTTVTLAPSEEALKPLAVSDSIQTEMPSECSISLKTNTPPMSHKATAMSKNLEVRWSGLGAMNLEEEAELLFLSTPPQPKTNDELSLPETKDESPSTPPLPERTPHSFILASEDSSNEEAQKPQLTFHTPRVGMSSEWCGHTQPKSSLGSMSRAKSLKLRSSKLEPVTSPFVPNFQNSPAESIAAEASPATRTSEATAQPVTTAQTSEKSNSKSMLSCLTRNKSIKFFKPARKKKPNNSSSANPMEQPPPGNSTSFFSFGFGSRFSKPKGPRNVPPDWV</sequence>
<dbReference type="Ensembl" id="ENSECRT00000019032.1">
    <property type="protein sequence ID" value="ENSECRP00000018656.1"/>
    <property type="gene ID" value="ENSECRG00000012468.1"/>
</dbReference>
<feature type="domain" description="Tyrosine specific protein phosphatases" evidence="10">
    <location>
        <begin position="203"/>
        <end position="280"/>
    </location>
</feature>
<dbReference type="InterPro" id="IPR016130">
    <property type="entry name" value="Tyr_Pase_AS"/>
</dbReference>
<dbReference type="SMART" id="SM00404">
    <property type="entry name" value="PTPc_motif"/>
    <property type="match status" value="1"/>
</dbReference>
<evidence type="ECO:0000313" key="12">
    <source>
        <dbReference type="Proteomes" id="UP000694620"/>
    </source>
</evidence>
<evidence type="ECO:0000256" key="8">
    <source>
        <dbReference type="SAM" id="MobiDB-lite"/>
    </source>
</evidence>
<keyword evidence="12" id="KW-1185">Reference proteome</keyword>
<dbReference type="PANTHER" id="PTHR45983:SF1">
    <property type="entry name" value="TYROSINE-PROTEIN PHOSPHATASE NON-RECEPTOR TYPE 22"/>
    <property type="match status" value="1"/>
</dbReference>
<feature type="region of interest" description="Disordered" evidence="8">
    <location>
        <begin position="744"/>
        <end position="949"/>
    </location>
</feature>
<reference evidence="11" key="1">
    <citation type="submission" date="2021-06" db="EMBL/GenBank/DDBJ databases">
        <authorList>
            <consortium name="Wellcome Sanger Institute Data Sharing"/>
        </authorList>
    </citation>
    <scope>NUCLEOTIDE SEQUENCE [LARGE SCALE GENOMIC DNA]</scope>
</reference>
<name>A0A8C4SLZ1_ERPCA</name>
<dbReference type="PANTHER" id="PTHR45983">
    <property type="entry name" value="TYROSINE PHOSPHATSE N18, PUTATIVE-RELATED"/>
    <property type="match status" value="1"/>
</dbReference>
<dbReference type="GO" id="GO:0050852">
    <property type="term" value="P:T cell receptor signaling pathway"/>
    <property type="evidence" value="ECO:0007669"/>
    <property type="project" value="TreeGrafter"/>
</dbReference>
<feature type="compositionally biased region" description="Polar residues" evidence="8">
    <location>
        <begin position="861"/>
        <end position="892"/>
    </location>
</feature>
<dbReference type="PROSITE" id="PS50056">
    <property type="entry name" value="TYR_PHOSPHATASE_2"/>
    <property type="match status" value="1"/>
</dbReference>
<comment type="subcellular location">
    <subcellularLocation>
        <location evidence="1">Cytoplasm</location>
    </subcellularLocation>
</comment>
<feature type="region of interest" description="Disordered" evidence="8">
    <location>
        <begin position="554"/>
        <end position="574"/>
    </location>
</feature>
<feature type="compositionally biased region" description="Basic residues" evidence="8">
    <location>
        <begin position="893"/>
        <end position="906"/>
    </location>
</feature>
<feature type="compositionally biased region" description="Low complexity" evidence="8">
    <location>
        <begin position="848"/>
        <end position="860"/>
    </location>
</feature>
<dbReference type="GO" id="GO:0005634">
    <property type="term" value="C:nucleus"/>
    <property type="evidence" value="ECO:0007669"/>
    <property type="project" value="TreeGrafter"/>
</dbReference>
<evidence type="ECO:0000256" key="4">
    <source>
        <dbReference type="ARBA" id="ARBA00022553"/>
    </source>
</evidence>
<feature type="region of interest" description="Disordered" evidence="8">
    <location>
        <begin position="643"/>
        <end position="672"/>
    </location>
</feature>
<dbReference type="EC" id="3.1.3.48" evidence="2"/>
<dbReference type="GO" id="GO:0050868">
    <property type="term" value="P:negative regulation of T cell activation"/>
    <property type="evidence" value="ECO:0007669"/>
    <property type="project" value="TreeGrafter"/>
</dbReference>
<comment type="similarity">
    <text evidence="7">Belongs to the protein-tyrosine phosphatase family. Non-receptor class 4 subfamily.</text>
</comment>
<dbReference type="AlphaFoldDB" id="A0A8C4SLZ1"/>
<proteinExistence type="inferred from homology"/>
<evidence type="ECO:0000256" key="7">
    <source>
        <dbReference type="ARBA" id="ARBA00034734"/>
    </source>
</evidence>
<evidence type="ECO:0000313" key="11">
    <source>
        <dbReference type="Ensembl" id="ENSECRP00000018656.1"/>
    </source>
</evidence>
<gene>
    <name evidence="11" type="primary">PTPN22</name>
</gene>
<accession>A0A8C4SLZ1</accession>
<dbReference type="InterPro" id="IPR000242">
    <property type="entry name" value="PTP_cat"/>
</dbReference>
<feature type="compositionally biased region" description="Low complexity" evidence="8">
    <location>
        <begin position="922"/>
        <end position="935"/>
    </location>
</feature>